<evidence type="ECO:0000256" key="4">
    <source>
        <dbReference type="ARBA" id="ARBA00012054"/>
    </source>
</evidence>
<dbReference type="Gene3D" id="3.40.50.300">
    <property type="entry name" value="P-loop containing nucleotide triphosphate hydrolases"/>
    <property type="match status" value="1"/>
</dbReference>
<keyword evidence="8 19" id="KW-0812">Transmembrane</keyword>
<evidence type="ECO:0000256" key="10">
    <source>
        <dbReference type="ARBA" id="ARBA00022777"/>
    </source>
</evidence>
<dbReference type="GO" id="GO:0004427">
    <property type="term" value="F:inorganic diphosphate phosphatase activity"/>
    <property type="evidence" value="ECO:0007669"/>
    <property type="project" value="InterPro"/>
</dbReference>
<dbReference type="InterPro" id="IPR027417">
    <property type="entry name" value="P-loop_NTPase"/>
</dbReference>
<dbReference type="Pfam" id="PF13671">
    <property type="entry name" value="AAA_33"/>
    <property type="match status" value="1"/>
</dbReference>
<comment type="catalytic activity">
    <reaction evidence="18">
        <text>D-gluconate + ATP = 6-phospho-D-gluconate + ADP + H(+)</text>
        <dbReference type="Rhea" id="RHEA:19433"/>
        <dbReference type="ChEBI" id="CHEBI:15378"/>
        <dbReference type="ChEBI" id="CHEBI:18391"/>
        <dbReference type="ChEBI" id="CHEBI:30616"/>
        <dbReference type="ChEBI" id="CHEBI:58759"/>
        <dbReference type="ChEBI" id="CHEBI:456216"/>
        <dbReference type="EC" id="2.7.1.12"/>
    </reaction>
</comment>
<comment type="subcellular location">
    <subcellularLocation>
        <location evidence="1">Endomembrane system</location>
        <topology evidence="1">Multi-pass membrane protein</topology>
    </subcellularLocation>
</comment>
<feature type="transmembrane region" description="Helical" evidence="19">
    <location>
        <begin position="504"/>
        <end position="526"/>
    </location>
</feature>
<evidence type="ECO:0000256" key="6">
    <source>
        <dbReference type="ARBA" id="ARBA00022448"/>
    </source>
</evidence>
<evidence type="ECO:0000313" key="20">
    <source>
        <dbReference type="EMBL" id="KAL0399313.1"/>
    </source>
</evidence>
<evidence type="ECO:0000256" key="13">
    <source>
        <dbReference type="ARBA" id="ARBA00022967"/>
    </source>
</evidence>
<evidence type="ECO:0000256" key="1">
    <source>
        <dbReference type="ARBA" id="ARBA00004127"/>
    </source>
</evidence>
<feature type="transmembrane region" description="Helical" evidence="19">
    <location>
        <begin position="197"/>
        <end position="221"/>
    </location>
</feature>
<keyword evidence="15" id="KW-0406">Ion transport</keyword>
<accession>A0AAW2T3H6</accession>
<name>A0AAW2T3H6_SESRA</name>
<keyword evidence="14 19" id="KW-1133">Transmembrane helix</keyword>
<dbReference type="InterPro" id="IPR004131">
    <property type="entry name" value="PPase-energised_H-pump"/>
</dbReference>
<keyword evidence="10" id="KW-0418">Kinase</keyword>
<feature type="transmembrane region" description="Helical" evidence="19">
    <location>
        <begin position="778"/>
        <end position="797"/>
    </location>
</feature>
<evidence type="ECO:0000256" key="7">
    <source>
        <dbReference type="ARBA" id="ARBA00022679"/>
    </source>
</evidence>
<evidence type="ECO:0000256" key="15">
    <source>
        <dbReference type="ARBA" id="ARBA00023065"/>
    </source>
</evidence>
<feature type="transmembrane region" description="Helical" evidence="19">
    <location>
        <begin position="40"/>
        <end position="56"/>
    </location>
</feature>
<dbReference type="FunFam" id="3.40.50.300:FF:000522">
    <property type="entry name" value="Gluconokinase"/>
    <property type="match status" value="1"/>
</dbReference>
<dbReference type="GO" id="GO:0009678">
    <property type="term" value="F:diphosphate hydrolysis-driven proton transmembrane transporter activity"/>
    <property type="evidence" value="ECO:0007669"/>
    <property type="project" value="UniProtKB-EC"/>
</dbReference>
<dbReference type="SUPFAM" id="SSF52540">
    <property type="entry name" value="P-loop containing nucleoside triphosphate hydrolases"/>
    <property type="match status" value="1"/>
</dbReference>
<feature type="transmembrane region" description="Helical" evidence="19">
    <location>
        <begin position="711"/>
        <end position="730"/>
    </location>
</feature>
<evidence type="ECO:0000256" key="18">
    <source>
        <dbReference type="ARBA" id="ARBA00048090"/>
    </source>
</evidence>
<keyword evidence="12" id="KW-0460">Magnesium</keyword>
<reference evidence="20" key="1">
    <citation type="submission" date="2020-06" db="EMBL/GenBank/DDBJ databases">
        <authorList>
            <person name="Li T."/>
            <person name="Hu X."/>
            <person name="Zhang T."/>
            <person name="Song X."/>
            <person name="Zhang H."/>
            <person name="Dai N."/>
            <person name="Sheng W."/>
            <person name="Hou X."/>
            <person name="Wei L."/>
        </authorList>
    </citation>
    <scope>NUCLEOTIDE SEQUENCE</scope>
    <source>
        <strain evidence="20">G02</strain>
        <tissue evidence="20">Leaf</tissue>
    </source>
</reference>
<feature type="transmembrane region" description="Helical" evidence="19">
    <location>
        <begin position="343"/>
        <end position="363"/>
    </location>
</feature>
<dbReference type="NCBIfam" id="TIGR01104">
    <property type="entry name" value="V_PPase"/>
    <property type="match status" value="1"/>
</dbReference>
<comment type="similarity">
    <text evidence="3">Belongs to the gluconokinase GntK/GntV family.</text>
</comment>
<dbReference type="GO" id="GO:0012505">
    <property type="term" value="C:endomembrane system"/>
    <property type="evidence" value="ECO:0007669"/>
    <property type="project" value="UniProtKB-SubCell"/>
</dbReference>
<feature type="transmembrane region" description="Helical" evidence="19">
    <location>
        <begin position="571"/>
        <end position="589"/>
    </location>
</feature>
<organism evidence="20">
    <name type="scientific">Sesamum radiatum</name>
    <name type="common">Black benniseed</name>
    <dbReference type="NCBI Taxonomy" id="300843"/>
    <lineage>
        <taxon>Eukaryota</taxon>
        <taxon>Viridiplantae</taxon>
        <taxon>Streptophyta</taxon>
        <taxon>Embryophyta</taxon>
        <taxon>Tracheophyta</taxon>
        <taxon>Spermatophyta</taxon>
        <taxon>Magnoliopsida</taxon>
        <taxon>eudicotyledons</taxon>
        <taxon>Gunneridae</taxon>
        <taxon>Pentapetalae</taxon>
        <taxon>asterids</taxon>
        <taxon>lamiids</taxon>
        <taxon>Lamiales</taxon>
        <taxon>Pedaliaceae</taxon>
        <taxon>Sesamum</taxon>
    </lineage>
</organism>
<dbReference type="NCBIfam" id="NF001953">
    <property type="entry name" value="PRK00733.2-1"/>
    <property type="match status" value="1"/>
</dbReference>
<dbReference type="NCBIfam" id="TIGR01313">
    <property type="entry name" value="therm_gnt_kin"/>
    <property type="match status" value="1"/>
</dbReference>
<dbReference type="HAMAP" id="MF_01129">
    <property type="entry name" value="PPase_energized_pump"/>
    <property type="match status" value="1"/>
</dbReference>
<dbReference type="AlphaFoldDB" id="A0AAW2T3H6"/>
<feature type="transmembrane region" description="Helical" evidence="19">
    <location>
        <begin position="116"/>
        <end position="133"/>
    </location>
</feature>
<evidence type="ECO:0000256" key="3">
    <source>
        <dbReference type="ARBA" id="ARBA00008420"/>
    </source>
</evidence>
<feature type="transmembrane region" description="Helical" evidence="19">
    <location>
        <begin position="241"/>
        <end position="259"/>
    </location>
</feature>
<dbReference type="InterPro" id="IPR006001">
    <property type="entry name" value="Therm_gnt_kin"/>
</dbReference>
<evidence type="ECO:0000256" key="17">
    <source>
        <dbReference type="ARBA" id="ARBA00029835"/>
    </source>
</evidence>
<dbReference type="Pfam" id="PF03030">
    <property type="entry name" value="H_PPase"/>
    <property type="match status" value="1"/>
</dbReference>
<gene>
    <name evidence="20" type="ORF">Sradi_2274600</name>
</gene>
<keyword evidence="7" id="KW-0808">Transferase</keyword>
<dbReference type="CDD" id="cd02021">
    <property type="entry name" value="GntK"/>
    <property type="match status" value="1"/>
</dbReference>
<dbReference type="GO" id="GO:0005975">
    <property type="term" value="P:carbohydrate metabolic process"/>
    <property type="evidence" value="ECO:0007669"/>
    <property type="project" value="InterPro"/>
</dbReference>
<dbReference type="EMBL" id="JACGWJ010000009">
    <property type="protein sequence ID" value="KAL0399313.1"/>
    <property type="molecule type" value="Genomic_DNA"/>
</dbReference>
<evidence type="ECO:0000256" key="9">
    <source>
        <dbReference type="ARBA" id="ARBA00022741"/>
    </source>
</evidence>
<dbReference type="EC" id="2.7.1.12" evidence="4"/>
<dbReference type="EC" id="7.1.3.1" evidence="5"/>
<feature type="transmembrane region" description="Helical" evidence="19">
    <location>
        <begin position="681"/>
        <end position="699"/>
    </location>
</feature>
<reference evidence="20" key="2">
    <citation type="journal article" date="2024" name="Plant">
        <title>Genomic evolution and insights into agronomic trait innovations of Sesamum species.</title>
        <authorList>
            <person name="Miao H."/>
            <person name="Wang L."/>
            <person name="Qu L."/>
            <person name="Liu H."/>
            <person name="Sun Y."/>
            <person name="Le M."/>
            <person name="Wang Q."/>
            <person name="Wei S."/>
            <person name="Zheng Y."/>
            <person name="Lin W."/>
            <person name="Duan Y."/>
            <person name="Cao H."/>
            <person name="Xiong S."/>
            <person name="Wang X."/>
            <person name="Wei L."/>
            <person name="Li C."/>
            <person name="Ma Q."/>
            <person name="Ju M."/>
            <person name="Zhao R."/>
            <person name="Li G."/>
            <person name="Mu C."/>
            <person name="Tian Q."/>
            <person name="Mei H."/>
            <person name="Zhang T."/>
            <person name="Gao T."/>
            <person name="Zhang H."/>
        </authorList>
    </citation>
    <scope>NUCLEOTIDE SEQUENCE</scope>
    <source>
        <strain evidence="20">G02</strain>
    </source>
</reference>
<evidence type="ECO:0000256" key="2">
    <source>
        <dbReference type="ARBA" id="ARBA00004875"/>
    </source>
</evidence>
<evidence type="ECO:0000256" key="8">
    <source>
        <dbReference type="ARBA" id="ARBA00022692"/>
    </source>
</evidence>
<dbReference type="PANTHER" id="PTHR31998">
    <property type="entry name" value="K(+)-INSENSITIVE PYROPHOSPHATE-ENERGIZED PROTON PUMP"/>
    <property type="match status" value="1"/>
</dbReference>
<keyword evidence="11" id="KW-0067">ATP-binding</keyword>
<proteinExistence type="inferred from homology"/>
<evidence type="ECO:0000256" key="14">
    <source>
        <dbReference type="ARBA" id="ARBA00022989"/>
    </source>
</evidence>
<dbReference type="NCBIfam" id="NF001960">
    <property type="entry name" value="PRK00733.3-5"/>
    <property type="match status" value="1"/>
</dbReference>
<feature type="transmembrane region" description="Helical" evidence="19">
    <location>
        <begin position="383"/>
        <end position="403"/>
    </location>
</feature>
<feature type="transmembrane region" description="Helical" evidence="19">
    <location>
        <begin position="474"/>
        <end position="492"/>
    </location>
</feature>
<keyword evidence="13" id="KW-1278">Translocase</keyword>
<evidence type="ECO:0000256" key="12">
    <source>
        <dbReference type="ARBA" id="ARBA00022842"/>
    </source>
</evidence>
<evidence type="ECO:0000256" key="19">
    <source>
        <dbReference type="SAM" id="Phobius"/>
    </source>
</evidence>
<feature type="transmembrane region" description="Helical" evidence="19">
    <location>
        <begin position="153"/>
        <end position="177"/>
    </location>
</feature>
<feature type="transmembrane region" description="Helical" evidence="19">
    <location>
        <begin position="610"/>
        <end position="633"/>
    </location>
</feature>
<evidence type="ECO:0000256" key="16">
    <source>
        <dbReference type="ARBA" id="ARBA00023136"/>
    </source>
</evidence>
<sequence length="1029" mass="109890">MDDDMEGGPYQERTRTFPNMRSKPYSPLIFRLLMRINSRVLLVLLLFGLGALFYIGASTSPIIVFVYSVCIISFLVSIYLTKWVLSKDEGPPEMVQISEAIRDGAEGFFRTQYGTISKMAILLGLVILSIYLFRSTTPQQESSGLGRSTSAYITVAAFLLGALCSGIAGYVGMWVSVRANVRVSSAARRSAREALQIAVRAGGFSALVVVGMAVIGIAVLYATFYVWLEVDSPGAMKVSDLPLLLVGYGFGASFVALFAQLGGGIYTKAADVGADLVGKVEQGIPEDDPRNPAVIADLVGDNVGDCAARGADLFESIAAEIISAMILGGTMAQRCKIEDPSGFILFPLVVHSFDLVISSVGIFSIRNTRDSGIIGAMEDPMKILQKGYSVTIVLAVLTFGLSTRWMLYTEQAPSAWLNFALCGLVGIMTAYIFVWITKYYTDYKHEPVRTLALSSSTGHGTNIIAGVSLGLESTALPVLVISISIISAYWLGQTSGLVDESGSPTGGLFGTAVATMGMLSTAAYVLTMDMFGPIADNAGGIVEMSQQPESVREITDVLDAVGNTTKATTKGFAIGSAALASFLLFSAYMDEVASFAHVAFNQVDIAIPEVFIGGLLGSMLIYLFSAWACAAVGRSAQEVVNEVRRQFIERPGIMDYKEKPDYGRCVSIVASASLREMIKPGALAIISPIIVGFLFRVLGYYTGHPLLGAKVVAAMLMFATVSGILMALFLNTAGGAWDNAKKYIETGALGGKGSDCHKAAVTGDTVGDPFKDTAGPSLHVLIKMLATITLVMAPVFLKLLEVHVRECFGVASKPARLHFSSANGFPVVTNSCSRQGLTSSLASQRLAIVLMGVSGAGKSTIGGMLAKVINARFLDADDYHPQSNKDKMKTGIPLSDEDRIPWLETLRDALRVSLVNGETVILGCSALQKQYREILRCADPNYVPGSFTCAVKFILLSVAADVLAARLEKRAAEGNHFMPSKLLQSQLDSLQIDESEGILKVDASLDPQETLKTVQALVDPSLSEQELLS</sequence>
<evidence type="ECO:0000256" key="5">
    <source>
        <dbReference type="ARBA" id="ARBA00013242"/>
    </source>
</evidence>
<keyword evidence="16 19" id="KW-0472">Membrane</keyword>
<feature type="transmembrane region" description="Helical" evidence="19">
    <location>
        <begin position="62"/>
        <end position="80"/>
    </location>
</feature>
<comment type="pathway">
    <text evidence="2">Carbohydrate acid metabolism; D-gluconate degradation.</text>
</comment>
<keyword evidence="6" id="KW-0813">Transport</keyword>
<comment type="caution">
    <text evidence="20">The sequence shown here is derived from an EMBL/GenBank/DDBJ whole genome shotgun (WGS) entry which is preliminary data.</text>
</comment>
<feature type="transmembrane region" description="Helical" evidence="19">
    <location>
        <begin position="415"/>
        <end position="436"/>
    </location>
</feature>
<dbReference type="GO" id="GO:0046316">
    <property type="term" value="F:gluconokinase activity"/>
    <property type="evidence" value="ECO:0007669"/>
    <property type="project" value="UniProtKB-EC"/>
</dbReference>
<keyword evidence="9" id="KW-0547">Nucleotide-binding</keyword>
<protein>
    <recommendedName>
        <fullName evidence="17">Gluconate kinase</fullName>
        <ecNumber evidence="4">2.7.1.12</ecNumber>
        <ecNumber evidence="5">7.1.3.1</ecNumber>
    </recommendedName>
</protein>
<evidence type="ECO:0000256" key="11">
    <source>
        <dbReference type="ARBA" id="ARBA00022840"/>
    </source>
</evidence>
<dbReference type="GO" id="GO:0005524">
    <property type="term" value="F:ATP binding"/>
    <property type="evidence" value="ECO:0007669"/>
    <property type="project" value="UniProtKB-KW"/>
</dbReference>
<dbReference type="GO" id="GO:0016020">
    <property type="term" value="C:membrane"/>
    <property type="evidence" value="ECO:0007669"/>
    <property type="project" value="InterPro"/>
</dbReference>